<dbReference type="Proteomes" id="UP000189777">
    <property type="component" value="Unassembled WGS sequence"/>
</dbReference>
<name>A0A1T5L587_9MICO</name>
<reference evidence="2 3" key="1">
    <citation type="submission" date="2017-02" db="EMBL/GenBank/DDBJ databases">
        <authorList>
            <person name="Peterson S.W."/>
        </authorList>
    </citation>
    <scope>NUCLEOTIDE SEQUENCE [LARGE SCALE GENOMIC DNA]</scope>
    <source>
        <strain evidence="2 3">DSM 21481</strain>
    </source>
</reference>
<sequence length="266" mass="28892">MTADWDPPTVLRAAAEWSWVPPDAECVVTDVTLTRWPAWAQGRVVLTGLASTRTPEDVLRDAVERSRAWGSDTLGVWVSASSIPDLTDTLLERGARLEDTVDVLARDLSDPRDQPEAPDGRLVVRQVVDADGLRDADRVDTVVWDQQPLDDDRLAEAARLLPAAGGREARVVAYLGEEPVATAGLTLAPAPLPELGTVARLWGAGTLPDRRGRGAYRALLSERLRLAAAAGASLALVKGRVSTSARILRKAGFERYGEEHYYRLTL</sequence>
<dbReference type="AlphaFoldDB" id="A0A1T5L587"/>
<dbReference type="STRING" id="526729.SAMN04324258_2912"/>
<dbReference type="Gene3D" id="3.40.630.30">
    <property type="match status" value="1"/>
</dbReference>
<keyword evidence="3" id="KW-1185">Reference proteome</keyword>
<dbReference type="OrthoDB" id="4375873at2"/>
<proteinExistence type="predicted"/>
<dbReference type="EMBL" id="FUZQ01000005">
    <property type="protein sequence ID" value="SKC71202.1"/>
    <property type="molecule type" value="Genomic_DNA"/>
</dbReference>
<evidence type="ECO:0000313" key="2">
    <source>
        <dbReference type="EMBL" id="SKC71202.1"/>
    </source>
</evidence>
<protein>
    <recommendedName>
        <fullName evidence="1">N-acetyltransferase domain-containing protein</fullName>
    </recommendedName>
</protein>
<accession>A0A1T5L587</accession>
<dbReference type="SUPFAM" id="SSF55729">
    <property type="entry name" value="Acyl-CoA N-acyltransferases (Nat)"/>
    <property type="match status" value="1"/>
</dbReference>
<gene>
    <name evidence="2" type="ORF">SAMN04324258_2912</name>
</gene>
<dbReference type="RefSeq" id="WP_079575198.1">
    <property type="nucleotide sequence ID" value="NZ_FUZQ01000005.1"/>
</dbReference>
<feature type="domain" description="N-acetyltransferase" evidence="1">
    <location>
        <begin position="128"/>
        <end position="266"/>
    </location>
</feature>
<dbReference type="InterPro" id="IPR000182">
    <property type="entry name" value="GNAT_dom"/>
</dbReference>
<dbReference type="InterPro" id="IPR016181">
    <property type="entry name" value="Acyl_CoA_acyltransferase"/>
</dbReference>
<dbReference type="GO" id="GO:0016747">
    <property type="term" value="F:acyltransferase activity, transferring groups other than amino-acyl groups"/>
    <property type="evidence" value="ECO:0007669"/>
    <property type="project" value="InterPro"/>
</dbReference>
<organism evidence="2 3">
    <name type="scientific">Krasilnikoviella flava</name>
    <dbReference type="NCBI Taxonomy" id="526729"/>
    <lineage>
        <taxon>Bacteria</taxon>
        <taxon>Bacillati</taxon>
        <taxon>Actinomycetota</taxon>
        <taxon>Actinomycetes</taxon>
        <taxon>Micrococcales</taxon>
        <taxon>Promicromonosporaceae</taxon>
        <taxon>Krasilnikoviella</taxon>
    </lineage>
</organism>
<evidence type="ECO:0000259" key="1">
    <source>
        <dbReference type="PROSITE" id="PS51186"/>
    </source>
</evidence>
<evidence type="ECO:0000313" key="3">
    <source>
        <dbReference type="Proteomes" id="UP000189777"/>
    </source>
</evidence>
<dbReference type="PROSITE" id="PS51186">
    <property type="entry name" value="GNAT"/>
    <property type="match status" value="1"/>
</dbReference>